<organism evidence="8 9">
    <name type="scientific">Hymenochirus boettgeri</name>
    <name type="common">Congo dwarf clawed frog</name>
    <dbReference type="NCBI Taxonomy" id="247094"/>
    <lineage>
        <taxon>Eukaryota</taxon>
        <taxon>Metazoa</taxon>
        <taxon>Chordata</taxon>
        <taxon>Craniata</taxon>
        <taxon>Vertebrata</taxon>
        <taxon>Euteleostomi</taxon>
        <taxon>Amphibia</taxon>
        <taxon>Batrachia</taxon>
        <taxon>Anura</taxon>
        <taxon>Pipoidea</taxon>
        <taxon>Pipidae</taxon>
        <taxon>Pipinae</taxon>
        <taxon>Hymenochirus</taxon>
    </lineage>
</organism>
<evidence type="ECO:0000256" key="1">
    <source>
        <dbReference type="ARBA" id="ARBA00022670"/>
    </source>
</evidence>
<feature type="region of interest" description="Disordered" evidence="6">
    <location>
        <begin position="232"/>
        <end position="306"/>
    </location>
</feature>
<dbReference type="InterPro" id="IPR001314">
    <property type="entry name" value="Peptidase_S1A"/>
</dbReference>
<dbReference type="Gene3D" id="2.40.10.10">
    <property type="entry name" value="Trypsin-like serine proteases"/>
    <property type="match status" value="2"/>
</dbReference>
<evidence type="ECO:0000256" key="6">
    <source>
        <dbReference type="SAM" id="MobiDB-lite"/>
    </source>
</evidence>
<dbReference type="PROSITE" id="PS00134">
    <property type="entry name" value="TRYPSIN_HIS"/>
    <property type="match status" value="1"/>
</dbReference>
<dbReference type="GO" id="GO:0006508">
    <property type="term" value="P:proteolysis"/>
    <property type="evidence" value="ECO:0007669"/>
    <property type="project" value="UniProtKB-KW"/>
</dbReference>
<dbReference type="OrthoDB" id="6339452at2759"/>
<gene>
    <name evidence="8" type="ORF">GDO86_012405</name>
</gene>
<dbReference type="PROSITE" id="PS50240">
    <property type="entry name" value="TRYPSIN_DOM"/>
    <property type="match status" value="1"/>
</dbReference>
<dbReference type="EMBL" id="JAACNH010000008">
    <property type="protein sequence ID" value="KAG8434030.1"/>
    <property type="molecule type" value="Genomic_DNA"/>
</dbReference>
<protein>
    <recommendedName>
        <fullName evidence="7">Peptidase S1 domain-containing protein</fullName>
    </recommendedName>
</protein>
<feature type="domain" description="Peptidase S1" evidence="7">
    <location>
        <begin position="1"/>
        <end position="229"/>
    </location>
</feature>
<dbReference type="PRINTS" id="PR00722">
    <property type="entry name" value="CHYMOTRYPSIN"/>
</dbReference>
<evidence type="ECO:0000259" key="7">
    <source>
        <dbReference type="PROSITE" id="PS50240"/>
    </source>
</evidence>
<dbReference type="InterPro" id="IPR018114">
    <property type="entry name" value="TRYPSIN_HIS"/>
</dbReference>
<sequence length="369" mass="41576">MISIQQYKKSSYDHICGGSIVGRQWVITAAHCFKHINREKLTSSLRLVLGAFDLNDTSEVQYRSARKIIQHENYDPIVERNDIALIQLDRPIEFTELVQPACIPTANAKHKRMTECYIAGWGVKKEDDLDPAHILQEAKVKRIPIKRCNSTGWYNGVVKKYNLCAGHEEGGIDTCQGDSGGPLMCKRKNGKIFTVIGITSWGYGCGQMRSPGVYTSTKFFFKWIISTIFNEERKDEDKETSPDQISIPGKGGDSDPPSGITEENRIAEISITPLTGTTANSEPTQNPTLLKQAKRPKPKKLKRFKKGSQTLKRRIKRFIQQQTQPVPPEHIGPDGITDSLDPPKNEASRKTENLLKLLMTYTFKLLAWT</sequence>
<evidence type="ECO:0000256" key="2">
    <source>
        <dbReference type="ARBA" id="ARBA00022801"/>
    </source>
</evidence>
<dbReference type="Proteomes" id="UP000812440">
    <property type="component" value="Chromosome 7"/>
</dbReference>
<keyword evidence="1 5" id="KW-0645">Protease</keyword>
<dbReference type="InterPro" id="IPR001254">
    <property type="entry name" value="Trypsin_dom"/>
</dbReference>
<feature type="compositionally biased region" description="Polar residues" evidence="6">
    <location>
        <begin position="272"/>
        <end position="288"/>
    </location>
</feature>
<dbReference type="PANTHER" id="PTHR24252">
    <property type="entry name" value="ACROSIN-RELATED"/>
    <property type="match status" value="1"/>
</dbReference>
<dbReference type="InterPro" id="IPR033116">
    <property type="entry name" value="TRYPSIN_SER"/>
</dbReference>
<feature type="region of interest" description="Disordered" evidence="6">
    <location>
        <begin position="322"/>
        <end position="348"/>
    </location>
</feature>
<evidence type="ECO:0000313" key="8">
    <source>
        <dbReference type="EMBL" id="KAG8434030.1"/>
    </source>
</evidence>
<keyword evidence="4" id="KW-1015">Disulfide bond</keyword>
<evidence type="ECO:0000256" key="5">
    <source>
        <dbReference type="RuleBase" id="RU363034"/>
    </source>
</evidence>
<feature type="compositionally biased region" description="Basic residues" evidence="6">
    <location>
        <begin position="292"/>
        <end position="306"/>
    </location>
</feature>
<dbReference type="AlphaFoldDB" id="A0A8T2ISG6"/>
<dbReference type="SUPFAM" id="SSF50494">
    <property type="entry name" value="Trypsin-like serine proteases"/>
    <property type="match status" value="1"/>
</dbReference>
<dbReference type="InterPro" id="IPR009003">
    <property type="entry name" value="Peptidase_S1_PA"/>
</dbReference>
<dbReference type="PANTHER" id="PTHR24252:SF13">
    <property type="entry name" value="BRAIN-SPECIFIC SERINE PROTEASE 4"/>
    <property type="match status" value="1"/>
</dbReference>
<reference evidence="8" key="1">
    <citation type="thesis" date="2020" institute="ProQuest LLC" country="789 East Eisenhower Parkway, Ann Arbor, MI, USA">
        <title>Comparative Genomics and Chromosome Evolution.</title>
        <authorList>
            <person name="Mudd A.B."/>
        </authorList>
    </citation>
    <scope>NUCLEOTIDE SEQUENCE</scope>
    <source>
        <strain evidence="8">Female2</strain>
        <tissue evidence="8">Blood</tissue>
    </source>
</reference>
<proteinExistence type="predicted"/>
<dbReference type="FunFam" id="2.40.10.10:FF:000003">
    <property type="entry name" value="Transmembrane serine protease 3"/>
    <property type="match status" value="1"/>
</dbReference>
<dbReference type="GO" id="GO:0007340">
    <property type="term" value="P:acrosome reaction"/>
    <property type="evidence" value="ECO:0007669"/>
    <property type="project" value="TreeGrafter"/>
</dbReference>
<evidence type="ECO:0000256" key="3">
    <source>
        <dbReference type="ARBA" id="ARBA00022825"/>
    </source>
</evidence>
<dbReference type="GO" id="GO:0004252">
    <property type="term" value="F:serine-type endopeptidase activity"/>
    <property type="evidence" value="ECO:0007669"/>
    <property type="project" value="InterPro"/>
</dbReference>
<dbReference type="CDD" id="cd00190">
    <property type="entry name" value="Tryp_SPc"/>
    <property type="match status" value="1"/>
</dbReference>
<evidence type="ECO:0000313" key="9">
    <source>
        <dbReference type="Proteomes" id="UP000812440"/>
    </source>
</evidence>
<name>A0A8T2ISG6_9PIPI</name>
<evidence type="ECO:0000256" key="4">
    <source>
        <dbReference type="ARBA" id="ARBA00023157"/>
    </source>
</evidence>
<keyword evidence="3 5" id="KW-0720">Serine protease</keyword>
<dbReference type="PROSITE" id="PS00135">
    <property type="entry name" value="TRYPSIN_SER"/>
    <property type="match status" value="1"/>
</dbReference>
<dbReference type="InterPro" id="IPR043504">
    <property type="entry name" value="Peptidase_S1_PA_chymotrypsin"/>
</dbReference>
<comment type="caution">
    <text evidence="8">The sequence shown here is derived from an EMBL/GenBank/DDBJ whole genome shotgun (WGS) entry which is preliminary data.</text>
</comment>
<feature type="compositionally biased region" description="Basic and acidic residues" evidence="6">
    <location>
        <begin position="232"/>
        <end position="241"/>
    </location>
</feature>
<dbReference type="Pfam" id="PF00089">
    <property type="entry name" value="Trypsin"/>
    <property type="match status" value="1"/>
</dbReference>
<keyword evidence="9" id="KW-1185">Reference proteome</keyword>
<dbReference type="SMART" id="SM00020">
    <property type="entry name" value="Tryp_SPc"/>
    <property type="match status" value="1"/>
</dbReference>
<keyword evidence="2 5" id="KW-0378">Hydrolase</keyword>
<accession>A0A8T2ISG6</accession>